<dbReference type="Proteomes" id="UP000198951">
    <property type="component" value="Unassembled WGS sequence"/>
</dbReference>
<accession>A0A1H3XLM4</accession>
<keyword evidence="2" id="KW-1185">Reference proteome</keyword>
<organism evidence="1 2">
    <name type="scientific">Flavobacterium gillisiae</name>
    <dbReference type="NCBI Taxonomy" id="150146"/>
    <lineage>
        <taxon>Bacteria</taxon>
        <taxon>Pseudomonadati</taxon>
        <taxon>Bacteroidota</taxon>
        <taxon>Flavobacteriia</taxon>
        <taxon>Flavobacteriales</taxon>
        <taxon>Flavobacteriaceae</taxon>
        <taxon>Flavobacterium</taxon>
    </lineage>
</organism>
<evidence type="ECO:0000313" key="1">
    <source>
        <dbReference type="EMBL" id="SDZ99841.1"/>
    </source>
</evidence>
<protein>
    <submittedName>
        <fullName evidence="1">Uncharacterized protein</fullName>
    </submittedName>
</protein>
<proteinExistence type="predicted"/>
<name>A0A1H3XLM4_9FLAO</name>
<reference evidence="2" key="1">
    <citation type="submission" date="2016-10" db="EMBL/GenBank/DDBJ databases">
        <authorList>
            <person name="Varghese N."/>
            <person name="Submissions S."/>
        </authorList>
    </citation>
    <scope>NUCLEOTIDE SEQUENCE [LARGE SCALE GENOMIC DNA]</scope>
    <source>
        <strain evidence="2">DSM 22376</strain>
    </source>
</reference>
<sequence>MENLKRKPKNDFNWEAQWQQLYILTEHLYSDLQFYKDDLKFLYHLVDKYFMGLTHNANLDEMRELAKELSDESKCCDELQDKTALHLKHLAELIDAPYKYDSHQIRKEHEKLDNEIVSFVNKFRKNKKEIFAITEKVMKKEIQKRLTA</sequence>
<evidence type="ECO:0000313" key="2">
    <source>
        <dbReference type="Proteomes" id="UP000198951"/>
    </source>
</evidence>
<gene>
    <name evidence="1" type="ORF">SAMN05443667_101559</name>
</gene>
<dbReference type="STRING" id="150146.SAMN05443667_101559"/>
<dbReference type="EMBL" id="FNRD01000001">
    <property type="protein sequence ID" value="SDZ99841.1"/>
    <property type="molecule type" value="Genomic_DNA"/>
</dbReference>
<dbReference type="RefSeq" id="WP_091084305.1">
    <property type="nucleotide sequence ID" value="NZ_FNRD01000001.1"/>
</dbReference>
<dbReference type="OrthoDB" id="1441145at2"/>
<dbReference type="AlphaFoldDB" id="A0A1H3XLM4"/>